<dbReference type="PIRSF" id="PIRSF000443">
    <property type="entry name" value="Homoser_Ac_trans"/>
    <property type="match status" value="1"/>
</dbReference>
<dbReference type="GO" id="GO:0004414">
    <property type="term" value="F:homoserine O-acetyltransferase activity"/>
    <property type="evidence" value="ECO:0007669"/>
    <property type="project" value="TreeGrafter"/>
</dbReference>
<evidence type="ECO:0000256" key="2">
    <source>
        <dbReference type="PIRSR" id="PIRSR000443-1"/>
    </source>
</evidence>
<keyword evidence="1 4" id="KW-0808">Transferase</keyword>
<feature type="active site" evidence="2">
    <location>
        <position position="268"/>
    </location>
</feature>
<evidence type="ECO:0000313" key="4">
    <source>
        <dbReference type="EMBL" id="OWP78269.1"/>
    </source>
</evidence>
<dbReference type="InterPro" id="IPR008220">
    <property type="entry name" value="HAT_MetX-like"/>
</dbReference>
<dbReference type="GO" id="GO:0009086">
    <property type="term" value="P:methionine biosynthetic process"/>
    <property type="evidence" value="ECO:0007669"/>
    <property type="project" value="TreeGrafter"/>
</dbReference>
<organism evidence="4 5">
    <name type="scientific">Flavobacterium columnare</name>
    <dbReference type="NCBI Taxonomy" id="996"/>
    <lineage>
        <taxon>Bacteria</taxon>
        <taxon>Pseudomonadati</taxon>
        <taxon>Bacteroidota</taxon>
        <taxon>Flavobacteriia</taxon>
        <taxon>Flavobacteriales</taxon>
        <taxon>Flavobacteriaceae</taxon>
        <taxon>Flavobacterium</taxon>
    </lineage>
</organism>
<feature type="active site" evidence="2">
    <location>
        <position position="301"/>
    </location>
</feature>
<accession>A0A246GBX1</accession>
<feature type="active site" description="Nucleophile" evidence="2">
    <location>
        <position position="126"/>
    </location>
</feature>
<proteinExistence type="predicted"/>
<name>A0A246GBX1_9FLAO</name>
<gene>
    <name evidence="4" type="ORF">BWK62_05535</name>
</gene>
<dbReference type="GO" id="GO:0009092">
    <property type="term" value="P:homoserine metabolic process"/>
    <property type="evidence" value="ECO:0007669"/>
    <property type="project" value="TreeGrafter"/>
</dbReference>
<reference evidence="4 5" key="1">
    <citation type="journal article" date="2017" name="Infect. Genet. Evol.">
        <title>Comparative genome analysis of fish pathogen Flavobacterium columnare reveals extensive sequence diversity within the species.</title>
        <authorList>
            <person name="Kayansamruaj P."/>
            <person name="Dong H.T."/>
            <person name="Hirono I."/>
            <person name="Kondo H."/>
            <person name="Senapin S."/>
            <person name="Rodkhum C."/>
        </authorList>
    </citation>
    <scope>NUCLEOTIDE SEQUENCE [LARGE SCALE GENOMIC DNA]</scope>
    <source>
        <strain evidence="4 5">1214</strain>
    </source>
</reference>
<evidence type="ECO:0000313" key="5">
    <source>
        <dbReference type="Proteomes" id="UP000198034"/>
    </source>
</evidence>
<dbReference type="Gene3D" id="3.40.50.1820">
    <property type="entry name" value="alpha/beta hydrolase"/>
    <property type="match status" value="1"/>
</dbReference>
<dbReference type="Pfam" id="PF00561">
    <property type="entry name" value="Abhydrolase_1"/>
    <property type="match status" value="1"/>
</dbReference>
<dbReference type="AlphaFoldDB" id="A0A246GBX1"/>
<dbReference type="PANTHER" id="PTHR32268">
    <property type="entry name" value="HOMOSERINE O-ACETYLTRANSFERASE"/>
    <property type="match status" value="1"/>
</dbReference>
<feature type="domain" description="AB hydrolase-1" evidence="3">
    <location>
        <begin position="38"/>
        <end position="151"/>
    </location>
</feature>
<dbReference type="PANTHER" id="PTHR32268:SF11">
    <property type="entry name" value="HOMOSERINE O-ACETYLTRANSFERASE"/>
    <property type="match status" value="1"/>
</dbReference>
<dbReference type="EMBL" id="MTCY01000011">
    <property type="protein sequence ID" value="OWP78269.1"/>
    <property type="molecule type" value="Genomic_DNA"/>
</dbReference>
<protein>
    <submittedName>
        <fullName evidence="4">Homoserine acetyltransferase</fullName>
    </submittedName>
</protein>
<dbReference type="SUPFAM" id="SSF53474">
    <property type="entry name" value="alpha/beta-Hydrolases"/>
    <property type="match status" value="1"/>
</dbReference>
<dbReference type="InterPro" id="IPR029058">
    <property type="entry name" value="AB_hydrolase_fold"/>
</dbReference>
<sequence>MNDCYQIDLFNFKLSSGKILPFLPLLYQSFGQRIGTAPVVLINHALTGNSNVAGEAGWWKQLVGFNQTINLNAFSVIAFNIPGNGYNGSPLVDNYQDFTTQDIARIFWEGLFTLGINELFAVVGGSLGGGIAWEMTFLQPKAIQFLIPIASNWRANDWLIANVLVQENILNNSSSPIKDARAHAMLLYRTPESLNQKFENAKVSEDEYKVENWLNYHGETLKNRFQLKSYLLMNHLLKTIGENLSMQDMESFLETTTAQICQVCIGSDYLFTANDNRELHNKFSKQYEKMQLFEMQSIHGHDAFLMEYEQLNTILKSIFTNTTKEIELCKS</sequence>
<dbReference type="Proteomes" id="UP000198034">
    <property type="component" value="Unassembled WGS sequence"/>
</dbReference>
<dbReference type="InterPro" id="IPR000073">
    <property type="entry name" value="AB_hydrolase_1"/>
</dbReference>
<evidence type="ECO:0000259" key="3">
    <source>
        <dbReference type="Pfam" id="PF00561"/>
    </source>
</evidence>
<evidence type="ECO:0000256" key="1">
    <source>
        <dbReference type="ARBA" id="ARBA00022679"/>
    </source>
</evidence>
<comment type="caution">
    <text evidence="4">The sequence shown here is derived from an EMBL/GenBank/DDBJ whole genome shotgun (WGS) entry which is preliminary data.</text>
</comment>